<evidence type="ECO:0000313" key="3">
    <source>
        <dbReference type="EMBL" id="CNW81594.1"/>
    </source>
</evidence>
<dbReference type="EMBL" id="CSBK01001255">
    <property type="protein sequence ID" value="COY48033.1"/>
    <property type="molecule type" value="Genomic_DNA"/>
</dbReference>
<dbReference type="Proteomes" id="UP000039217">
    <property type="component" value="Unassembled WGS sequence"/>
</dbReference>
<dbReference type="AlphaFoldDB" id="A0A654TUD8"/>
<evidence type="ECO:0000313" key="4">
    <source>
        <dbReference type="EMBL" id="COY48033.1"/>
    </source>
</evidence>
<dbReference type="Proteomes" id="UP000046947">
    <property type="component" value="Unassembled WGS sequence"/>
</dbReference>
<dbReference type="EMBL" id="CFOH01001313">
    <property type="protein sequence ID" value="CFE83175.1"/>
    <property type="molecule type" value="Genomic_DNA"/>
</dbReference>
<protein>
    <submittedName>
        <fullName evidence="1">Uncharacterized protein</fullName>
    </submittedName>
</protein>
<evidence type="ECO:0000313" key="7">
    <source>
        <dbReference type="Proteomes" id="UP000046947"/>
    </source>
</evidence>
<dbReference type="EMBL" id="CNFU01000160">
    <property type="protein sequence ID" value="CKR33878.1"/>
    <property type="molecule type" value="Genomic_DNA"/>
</dbReference>
<evidence type="ECO:0000313" key="5">
    <source>
        <dbReference type="Proteomes" id="UP000039021"/>
    </source>
</evidence>
<name>A0A654TUD8_MYCTX</name>
<evidence type="ECO:0000313" key="2">
    <source>
        <dbReference type="EMBL" id="CKR33878.1"/>
    </source>
</evidence>
<evidence type="ECO:0000313" key="1">
    <source>
        <dbReference type="EMBL" id="CFE83175.1"/>
    </source>
</evidence>
<reference evidence="5 6" key="1">
    <citation type="submission" date="2015-03" db="EMBL/GenBank/DDBJ databases">
        <authorList>
            <consortium name="Pathogen Informatics"/>
        </authorList>
    </citation>
    <scope>NUCLEOTIDE SEQUENCE [LARGE SCALE GENOMIC DNA]</scope>
    <source>
        <strain evidence="2 8">Bir 187</strain>
        <strain evidence="3 6">D00501624</strain>
        <strain evidence="1 7">H09601792</strain>
        <strain evidence="5">N09902308</strain>
    </source>
</reference>
<evidence type="ECO:0000313" key="6">
    <source>
        <dbReference type="Proteomes" id="UP000039217"/>
    </source>
</evidence>
<evidence type="ECO:0000313" key="8">
    <source>
        <dbReference type="Proteomes" id="UP000049023"/>
    </source>
</evidence>
<dbReference type="EMBL" id="CQQC01002418">
    <property type="protein sequence ID" value="CNW81594.1"/>
    <property type="molecule type" value="Genomic_DNA"/>
</dbReference>
<gene>
    <name evidence="3" type="ORF">ERS007661_04292</name>
    <name evidence="1" type="ORF">ERS007688_04414</name>
    <name evidence="4" type="ORF">ERS007739_02674</name>
    <name evidence="2" type="ORF">ERS027661_01067</name>
</gene>
<proteinExistence type="predicted"/>
<organism evidence="1 7">
    <name type="scientific">Mycobacterium tuberculosis</name>
    <dbReference type="NCBI Taxonomy" id="1773"/>
    <lineage>
        <taxon>Bacteria</taxon>
        <taxon>Bacillati</taxon>
        <taxon>Actinomycetota</taxon>
        <taxon>Actinomycetes</taxon>
        <taxon>Mycobacteriales</taxon>
        <taxon>Mycobacteriaceae</taxon>
        <taxon>Mycobacterium</taxon>
        <taxon>Mycobacterium tuberculosis complex</taxon>
    </lineage>
</organism>
<accession>A0A654TUD8</accession>
<reference evidence="4" key="2">
    <citation type="submission" date="2015-03" db="EMBL/GenBank/DDBJ databases">
        <authorList>
            <consortium name="Pathogen Informatics"/>
            <person name="Murphy D."/>
        </authorList>
    </citation>
    <scope>NUCLEOTIDE SEQUENCE</scope>
    <source>
        <strain evidence="4">N09902308</strain>
    </source>
</reference>
<dbReference type="Proteomes" id="UP000039021">
    <property type="component" value="Unassembled WGS sequence"/>
</dbReference>
<dbReference type="Proteomes" id="UP000049023">
    <property type="component" value="Unassembled WGS sequence"/>
</dbReference>
<sequence>MGNGTALATSAAVKGYALCTHLMPMKALRSDKILSGYCGLWA</sequence>